<dbReference type="GO" id="GO:0005737">
    <property type="term" value="C:cytoplasm"/>
    <property type="evidence" value="ECO:0007669"/>
    <property type="project" value="TreeGrafter"/>
</dbReference>
<name>A0A316JAS7_9HYPH</name>
<dbReference type="AlphaFoldDB" id="A0A316JAS7"/>
<keyword evidence="8" id="KW-1185">Reference proteome</keyword>
<evidence type="ECO:0000256" key="1">
    <source>
        <dbReference type="ARBA" id="ARBA00001974"/>
    </source>
</evidence>
<evidence type="ECO:0000313" key="8">
    <source>
        <dbReference type="Proteomes" id="UP000245865"/>
    </source>
</evidence>
<proteinExistence type="inferred from homology"/>
<evidence type="ECO:0000259" key="6">
    <source>
        <dbReference type="Pfam" id="PF01266"/>
    </source>
</evidence>
<dbReference type="OrthoDB" id="9801699at2"/>
<dbReference type="InterPro" id="IPR036188">
    <property type="entry name" value="FAD/NAD-bd_sf"/>
</dbReference>
<accession>A0A316JAS7</accession>
<evidence type="ECO:0000256" key="3">
    <source>
        <dbReference type="ARBA" id="ARBA00022827"/>
    </source>
</evidence>
<dbReference type="SUPFAM" id="SSF51905">
    <property type="entry name" value="FAD/NAD(P)-binding domain"/>
    <property type="match status" value="1"/>
</dbReference>
<dbReference type="Gene3D" id="3.50.50.60">
    <property type="entry name" value="FAD/NAD(P)-binding domain"/>
    <property type="match status" value="1"/>
</dbReference>
<evidence type="ECO:0000313" key="7">
    <source>
        <dbReference type="EMBL" id="PWL18574.1"/>
    </source>
</evidence>
<comment type="cofactor">
    <cofactor evidence="1">
        <name>FAD</name>
        <dbReference type="ChEBI" id="CHEBI:57692"/>
    </cofactor>
</comment>
<organism evidence="7 8">
    <name type="scientific">Falsochrobactrum shanghaiense</name>
    <dbReference type="NCBI Taxonomy" id="2201899"/>
    <lineage>
        <taxon>Bacteria</taxon>
        <taxon>Pseudomonadati</taxon>
        <taxon>Pseudomonadota</taxon>
        <taxon>Alphaproteobacteria</taxon>
        <taxon>Hyphomicrobiales</taxon>
        <taxon>Brucellaceae</taxon>
        <taxon>Falsochrobactrum</taxon>
    </lineage>
</organism>
<protein>
    <submittedName>
        <fullName evidence="7">L-2-hydroxyglutarate oxidase</fullName>
    </submittedName>
</protein>
<sequence length="400" mass="43398">MAKHDIIVIGAGIVGLATTYYLRRTRPDLDIMVIEKENAPGLHQTGHNSGVIHAGIYYAPGSLKARLCKAGAEQTKGFCEENDIPFDECGKLIVATDEGELAALDNLRKRAETNGLGIRIIEAAEMAEIEPNINGVRAILSPASGIVDYGRICRVLRDRLAADGVEFHFGTQVSGIRERADAVTVQTTSGDFSASTLVACAGLQADRLADMSGLADDFRIIPFRGEYFRLSEQAGNLVSHLIYPVPDPSLPFLGVHLTKMIGGYTTVGPNAVFSFGRETYKGNGLDLADAMRSAAFPGFWKLMARSVRPGIHELRGTLSRRVYLERCRRYCPALTLADLQPYEPGIRAQAVDRHGKMIDDFLLRQTARTIHVCNAPSPAATSAFPIGAEIGSKILEKISV</sequence>
<dbReference type="InterPro" id="IPR006076">
    <property type="entry name" value="FAD-dep_OxRdtase"/>
</dbReference>
<gene>
    <name evidence="7" type="ORF">DKP76_05650</name>
</gene>
<comment type="similarity">
    <text evidence="5">Belongs to the L2HGDH family.</text>
</comment>
<reference evidence="7 8" key="1">
    <citation type="submission" date="2018-05" db="EMBL/GenBank/DDBJ databases">
        <title>Comparative genomic sequence analysis between strain HN4 and CCM 8460T (Falsochrobactrum ovis) will provide more evidence to prove that HN4 is a new species of Falsochrobactrum.</title>
        <authorList>
            <person name="Lyu W."/>
            <person name="Sun L."/>
            <person name="Yao L."/>
        </authorList>
    </citation>
    <scope>NUCLEOTIDE SEQUENCE [LARGE SCALE GENOMIC DNA]</scope>
    <source>
        <strain evidence="7 8">HN4</strain>
    </source>
</reference>
<evidence type="ECO:0000256" key="4">
    <source>
        <dbReference type="ARBA" id="ARBA00023002"/>
    </source>
</evidence>
<keyword evidence="4" id="KW-0560">Oxidoreductase</keyword>
<dbReference type="NCBIfam" id="NF008726">
    <property type="entry name" value="PRK11728.1"/>
    <property type="match status" value="1"/>
</dbReference>
<feature type="domain" description="FAD dependent oxidoreductase" evidence="6">
    <location>
        <begin position="5"/>
        <end position="390"/>
    </location>
</feature>
<dbReference type="PANTHER" id="PTHR43104">
    <property type="entry name" value="L-2-HYDROXYGLUTARATE DEHYDROGENASE, MITOCHONDRIAL"/>
    <property type="match status" value="1"/>
</dbReference>
<dbReference type="Pfam" id="PF01266">
    <property type="entry name" value="DAO"/>
    <property type="match status" value="1"/>
</dbReference>
<keyword evidence="2" id="KW-0285">Flavoprotein</keyword>
<comment type="caution">
    <text evidence="7">The sequence shown here is derived from an EMBL/GenBank/DDBJ whole genome shotgun (WGS) entry which is preliminary data.</text>
</comment>
<evidence type="ECO:0000256" key="5">
    <source>
        <dbReference type="ARBA" id="ARBA00037941"/>
    </source>
</evidence>
<dbReference type="RefSeq" id="WP_109705473.1">
    <property type="nucleotide sequence ID" value="NZ_QGDB01000002.1"/>
</dbReference>
<dbReference type="Gene3D" id="3.30.9.10">
    <property type="entry name" value="D-Amino Acid Oxidase, subunit A, domain 2"/>
    <property type="match status" value="1"/>
</dbReference>
<keyword evidence="3" id="KW-0274">FAD</keyword>
<dbReference type="EMBL" id="QGDB01000002">
    <property type="protein sequence ID" value="PWL18574.1"/>
    <property type="molecule type" value="Genomic_DNA"/>
</dbReference>
<dbReference type="Proteomes" id="UP000245865">
    <property type="component" value="Unassembled WGS sequence"/>
</dbReference>
<evidence type="ECO:0000256" key="2">
    <source>
        <dbReference type="ARBA" id="ARBA00022630"/>
    </source>
</evidence>
<dbReference type="GO" id="GO:0047545">
    <property type="term" value="F:(S)-2-hydroxyglutarate dehydrogenase activity"/>
    <property type="evidence" value="ECO:0007669"/>
    <property type="project" value="TreeGrafter"/>
</dbReference>
<dbReference type="PANTHER" id="PTHR43104:SF2">
    <property type="entry name" value="L-2-HYDROXYGLUTARATE DEHYDROGENASE, MITOCHONDRIAL"/>
    <property type="match status" value="1"/>
</dbReference>